<dbReference type="GO" id="GO:0034976">
    <property type="term" value="P:response to endoplasmic reticulum stress"/>
    <property type="evidence" value="ECO:0007669"/>
    <property type="project" value="TreeGrafter"/>
</dbReference>
<dbReference type="EnsemblMetazoa" id="LLOJ002205-RA">
    <property type="protein sequence ID" value="LLOJ002205-PA"/>
    <property type="gene ID" value="LLOJ002205"/>
</dbReference>
<dbReference type="Proteomes" id="UP000092461">
    <property type="component" value="Unassembled WGS sequence"/>
</dbReference>
<sequence length="494" mass="56785">MENKFSRNFIGSTFCGPPRYQQHRNTSTMCLFGGNNTTTMDEMESLWKRPETTSPESILFDLIDTKKQPEAEPRDSRITIIKAACVPLINSVREFFRKDLPALTTTPTPKQDCSPDFSNSSVYMGLVTATLPPRKLDHKRIAGDLVDLSNYTVIHREEVQPEKTEKSDDLTDMSPPREAPATKATKSDLNCTEMCRPEASSAGASKSERKMPTRRQREKKTCQNTQKSHRGKHMKEKMRKKFAWNIREDLNSEDDFEDEFEDVLSQEISSSIEDSASSQSPHTSDYVCDFIASIPSSEPRKISPCSFVKNLPAVLRMDIPFSPRRRQQAKKSPSECDSDDSFIVFCSESPKGTPDSTSVCERITKFRPCDRRRRLSEESDDSFVIFADDCKDDTDSEDEETASETSESDIESEPIQLDSGFEERKVRFNLKPEVHVIRAWEFAYRQARKGNWDQVARDRDRFEKRILSLGRVLSPILEQNHREKVYNERFRVEE</sequence>
<dbReference type="PANTHER" id="PTHR16489">
    <property type="entry name" value="GH11727P"/>
    <property type="match status" value="1"/>
</dbReference>
<dbReference type="VEuPathDB" id="VectorBase:LLONM1_009485"/>
<evidence type="ECO:0000256" key="1">
    <source>
        <dbReference type="SAM" id="MobiDB-lite"/>
    </source>
</evidence>
<keyword evidence="3" id="KW-1185">Reference proteome</keyword>
<evidence type="ECO:0000313" key="3">
    <source>
        <dbReference type="Proteomes" id="UP000092461"/>
    </source>
</evidence>
<feature type="compositionally biased region" description="Acidic residues" evidence="1">
    <location>
        <begin position="391"/>
        <end position="412"/>
    </location>
</feature>
<evidence type="ECO:0000313" key="2">
    <source>
        <dbReference type="EnsemblMetazoa" id="LLOJ002205-PA"/>
    </source>
</evidence>
<feature type="compositionally biased region" description="Basic and acidic residues" evidence="1">
    <location>
        <begin position="157"/>
        <end position="169"/>
    </location>
</feature>
<dbReference type="EMBL" id="AJWK01007219">
    <property type="status" value="NOT_ANNOTATED_CDS"/>
    <property type="molecule type" value="Genomic_DNA"/>
</dbReference>
<reference evidence="2" key="1">
    <citation type="submission" date="2020-05" db="UniProtKB">
        <authorList>
            <consortium name="EnsemblMetazoa"/>
        </authorList>
    </citation>
    <scope>IDENTIFICATION</scope>
    <source>
        <strain evidence="2">Jacobina</strain>
    </source>
</reference>
<feature type="region of interest" description="Disordered" evidence="1">
    <location>
        <begin position="157"/>
        <end position="237"/>
    </location>
</feature>
<organism evidence="2 3">
    <name type="scientific">Lutzomyia longipalpis</name>
    <name type="common">Sand fly</name>
    <dbReference type="NCBI Taxonomy" id="7200"/>
    <lineage>
        <taxon>Eukaryota</taxon>
        <taxon>Metazoa</taxon>
        <taxon>Ecdysozoa</taxon>
        <taxon>Arthropoda</taxon>
        <taxon>Hexapoda</taxon>
        <taxon>Insecta</taxon>
        <taxon>Pterygota</taxon>
        <taxon>Neoptera</taxon>
        <taxon>Endopterygota</taxon>
        <taxon>Diptera</taxon>
        <taxon>Nematocera</taxon>
        <taxon>Psychodoidea</taxon>
        <taxon>Psychodidae</taxon>
        <taxon>Lutzomyia</taxon>
        <taxon>Lutzomyia</taxon>
    </lineage>
</organism>
<dbReference type="GO" id="GO:0005783">
    <property type="term" value="C:endoplasmic reticulum"/>
    <property type="evidence" value="ECO:0007669"/>
    <property type="project" value="TreeGrafter"/>
</dbReference>
<dbReference type="InterPro" id="IPR051254">
    <property type="entry name" value="PPP1R15"/>
</dbReference>
<feature type="region of interest" description="Disordered" evidence="1">
    <location>
        <begin position="391"/>
        <end position="416"/>
    </location>
</feature>
<dbReference type="GO" id="GO:0000164">
    <property type="term" value="C:protein phosphatase type 1 complex"/>
    <property type="evidence" value="ECO:0007669"/>
    <property type="project" value="TreeGrafter"/>
</dbReference>
<protein>
    <submittedName>
        <fullName evidence="2">Uncharacterized protein</fullName>
    </submittedName>
</protein>
<feature type="compositionally biased region" description="Basic residues" evidence="1">
    <location>
        <begin position="227"/>
        <end position="237"/>
    </location>
</feature>
<name>A0A1B0CCY5_LUTLO</name>
<dbReference type="GO" id="GO:0019888">
    <property type="term" value="F:protein phosphatase regulator activity"/>
    <property type="evidence" value="ECO:0007669"/>
    <property type="project" value="TreeGrafter"/>
</dbReference>
<proteinExistence type="predicted"/>
<dbReference type="AlphaFoldDB" id="A0A1B0CCY5"/>
<accession>A0A1B0CCY5</accession>
<dbReference type="PANTHER" id="PTHR16489:SF12">
    <property type="entry name" value="GH11727P"/>
    <property type="match status" value="1"/>
</dbReference>
<dbReference type="VEuPathDB" id="VectorBase:LLOJ002205"/>